<evidence type="ECO:0000256" key="1">
    <source>
        <dbReference type="ARBA" id="ARBA00022723"/>
    </source>
</evidence>
<protein>
    <submittedName>
        <fullName evidence="3">CSON001848 protein</fullName>
    </submittedName>
</protein>
<dbReference type="SMART" id="SM00238">
    <property type="entry name" value="BIR"/>
    <property type="match status" value="1"/>
</dbReference>
<dbReference type="OMA" id="CGNEREI"/>
<dbReference type="EMBL" id="UFQT01001299">
    <property type="protein sequence ID" value="SSX29886.1"/>
    <property type="molecule type" value="Genomic_DNA"/>
</dbReference>
<name>A0A336L8F1_CULSO</name>
<dbReference type="AlphaFoldDB" id="A0A336L8F1"/>
<keyword evidence="1" id="KW-0479">Metal-binding</keyword>
<dbReference type="EMBL" id="UFQS01001299">
    <property type="protein sequence ID" value="SSX10165.1"/>
    <property type="molecule type" value="Genomic_DNA"/>
</dbReference>
<proteinExistence type="predicted"/>
<keyword evidence="2" id="KW-0862">Zinc</keyword>
<dbReference type="SUPFAM" id="SSF57924">
    <property type="entry name" value="Inhibitor of apoptosis (IAP) repeat"/>
    <property type="match status" value="1"/>
</dbReference>
<dbReference type="Pfam" id="PF00653">
    <property type="entry name" value="BIR"/>
    <property type="match status" value="1"/>
</dbReference>
<dbReference type="GO" id="GO:0046872">
    <property type="term" value="F:metal ion binding"/>
    <property type="evidence" value="ECO:0007669"/>
    <property type="project" value="UniProtKB-KW"/>
</dbReference>
<evidence type="ECO:0000313" key="4">
    <source>
        <dbReference type="EMBL" id="SSX29886.1"/>
    </source>
</evidence>
<dbReference type="Gene3D" id="1.10.1170.10">
    <property type="entry name" value="Inhibitor Of Apoptosis Protein (2mihbC-IAP-1), Chain A"/>
    <property type="match status" value="1"/>
</dbReference>
<sequence>MENNENTSSPLNTKSAVKEQLKKFYFTEKDRLDSFKHWPFDDKSPCNIAKMAEAGFFWCGNEREIDSAACFLCNKHLDGWEEEDDPWLEHSKHAPQCLFAKTGKPEGELTVEEILNIFETMLKNFVERKFTGEKMLVKKMVEQKRKELTKSMFR</sequence>
<dbReference type="VEuPathDB" id="VectorBase:CSON001848"/>
<dbReference type="PANTHER" id="PTHR46771:SF5">
    <property type="entry name" value="DETERIN"/>
    <property type="match status" value="1"/>
</dbReference>
<dbReference type="InterPro" id="IPR051190">
    <property type="entry name" value="Baculoviral_IAP"/>
</dbReference>
<gene>
    <name evidence="3" type="primary">CSON001848</name>
</gene>
<evidence type="ECO:0000256" key="2">
    <source>
        <dbReference type="ARBA" id="ARBA00022833"/>
    </source>
</evidence>
<dbReference type="PROSITE" id="PS50143">
    <property type="entry name" value="BIR_REPEAT_2"/>
    <property type="match status" value="1"/>
</dbReference>
<organism evidence="3">
    <name type="scientific">Culicoides sonorensis</name>
    <name type="common">Biting midge</name>
    <dbReference type="NCBI Taxonomy" id="179676"/>
    <lineage>
        <taxon>Eukaryota</taxon>
        <taxon>Metazoa</taxon>
        <taxon>Ecdysozoa</taxon>
        <taxon>Arthropoda</taxon>
        <taxon>Hexapoda</taxon>
        <taxon>Insecta</taxon>
        <taxon>Pterygota</taxon>
        <taxon>Neoptera</taxon>
        <taxon>Endopterygota</taxon>
        <taxon>Diptera</taxon>
        <taxon>Nematocera</taxon>
        <taxon>Chironomoidea</taxon>
        <taxon>Ceratopogonidae</taxon>
        <taxon>Ceratopogoninae</taxon>
        <taxon>Culicoides</taxon>
        <taxon>Monoculicoides</taxon>
    </lineage>
</organism>
<dbReference type="CDD" id="cd00022">
    <property type="entry name" value="BIR"/>
    <property type="match status" value="1"/>
</dbReference>
<dbReference type="PANTHER" id="PTHR46771">
    <property type="entry name" value="DETERIN"/>
    <property type="match status" value="1"/>
</dbReference>
<reference evidence="4" key="2">
    <citation type="submission" date="2018-07" db="EMBL/GenBank/DDBJ databases">
        <authorList>
            <person name="Quirk P.G."/>
            <person name="Krulwich T.A."/>
        </authorList>
    </citation>
    <scope>NUCLEOTIDE SEQUENCE</scope>
</reference>
<accession>A0A336L8F1</accession>
<dbReference type="InterPro" id="IPR001370">
    <property type="entry name" value="BIR_rpt"/>
</dbReference>
<reference evidence="3" key="1">
    <citation type="submission" date="2018-04" db="EMBL/GenBank/DDBJ databases">
        <authorList>
            <person name="Go L.Y."/>
            <person name="Mitchell J.A."/>
        </authorList>
    </citation>
    <scope>NUCLEOTIDE SEQUENCE</scope>
    <source>
        <tissue evidence="3">Whole organism</tissue>
    </source>
</reference>
<evidence type="ECO:0000313" key="3">
    <source>
        <dbReference type="EMBL" id="SSX10165.1"/>
    </source>
</evidence>